<dbReference type="RefSeq" id="WP_143071086.1">
    <property type="nucleotide sequence ID" value="NZ_FONQ01000012.1"/>
</dbReference>
<sequence>MLDFPPIALFNLRAGDRAKELWITRKIILETISNLVQVGYIITKDVASSYSRTTQLIPEF</sequence>
<dbReference type="EMBL" id="FONQ01000012">
    <property type="protein sequence ID" value="SFF22649.1"/>
    <property type="molecule type" value="Genomic_DNA"/>
</dbReference>
<accession>A0A1I2H018</accession>
<dbReference type="OrthoDB" id="9849265at2"/>
<evidence type="ECO:0000313" key="1">
    <source>
        <dbReference type="EMBL" id="SFF22649.1"/>
    </source>
</evidence>
<dbReference type="Proteomes" id="UP000198596">
    <property type="component" value="Unassembled WGS sequence"/>
</dbReference>
<organism evidence="1 2">
    <name type="scientific">Flavobacterium xueshanense</name>
    <dbReference type="NCBI Taxonomy" id="935223"/>
    <lineage>
        <taxon>Bacteria</taxon>
        <taxon>Pseudomonadati</taxon>
        <taxon>Bacteroidota</taxon>
        <taxon>Flavobacteriia</taxon>
        <taxon>Flavobacteriales</taxon>
        <taxon>Flavobacteriaceae</taxon>
        <taxon>Flavobacterium</taxon>
    </lineage>
</organism>
<dbReference type="AlphaFoldDB" id="A0A1I2H018"/>
<gene>
    <name evidence="1" type="ORF">SAMN04488131_1122</name>
</gene>
<name>A0A1I2H018_9FLAO</name>
<keyword evidence="2" id="KW-1185">Reference proteome</keyword>
<proteinExistence type="predicted"/>
<reference evidence="2" key="1">
    <citation type="submission" date="2016-10" db="EMBL/GenBank/DDBJ databases">
        <authorList>
            <person name="Varghese N."/>
            <person name="Submissions S."/>
        </authorList>
    </citation>
    <scope>NUCLEOTIDE SEQUENCE [LARGE SCALE GENOMIC DNA]</scope>
    <source>
        <strain evidence="2">CGMCC 1.9227</strain>
    </source>
</reference>
<evidence type="ECO:0000313" key="2">
    <source>
        <dbReference type="Proteomes" id="UP000198596"/>
    </source>
</evidence>
<protein>
    <submittedName>
        <fullName evidence="1">Uncharacterized protein</fullName>
    </submittedName>
</protein>